<evidence type="ECO:0000256" key="3">
    <source>
        <dbReference type="ARBA" id="ARBA00022692"/>
    </source>
</evidence>
<reference evidence="7" key="1">
    <citation type="submission" date="2020-06" db="EMBL/GenBank/DDBJ databases">
        <authorList>
            <person name="Li T."/>
            <person name="Hu X."/>
            <person name="Zhang T."/>
            <person name="Song X."/>
            <person name="Zhang H."/>
            <person name="Dai N."/>
            <person name="Sheng W."/>
            <person name="Hou X."/>
            <person name="Wei L."/>
        </authorList>
    </citation>
    <scope>NUCLEOTIDE SEQUENCE</scope>
    <source>
        <strain evidence="7">KEN8</strain>
        <tissue evidence="7">Leaf</tissue>
    </source>
</reference>
<reference evidence="7" key="2">
    <citation type="journal article" date="2024" name="Plant">
        <title>Genomic evolution and insights into agronomic trait innovations of Sesamum species.</title>
        <authorList>
            <person name="Miao H."/>
            <person name="Wang L."/>
            <person name="Qu L."/>
            <person name="Liu H."/>
            <person name="Sun Y."/>
            <person name="Le M."/>
            <person name="Wang Q."/>
            <person name="Wei S."/>
            <person name="Zheng Y."/>
            <person name="Lin W."/>
            <person name="Duan Y."/>
            <person name="Cao H."/>
            <person name="Xiong S."/>
            <person name="Wang X."/>
            <person name="Wei L."/>
            <person name="Li C."/>
            <person name="Ma Q."/>
            <person name="Ju M."/>
            <person name="Zhao R."/>
            <person name="Li G."/>
            <person name="Mu C."/>
            <person name="Tian Q."/>
            <person name="Mei H."/>
            <person name="Zhang T."/>
            <person name="Gao T."/>
            <person name="Zhang H."/>
        </authorList>
    </citation>
    <scope>NUCLEOTIDE SEQUENCE</scope>
    <source>
        <strain evidence="7">KEN8</strain>
    </source>
</reference>
<dbReference type="PANTHER" id="PTHR32191">
    <property type="entry name" value="TETRASPANIN-8-RELATED"/>
    <property type="match status" value="1"/>
</dbReference>
<evidence type="ECO:0000256" key="6">
    <source>
        <dbReference type="SAM" id="Phobius"/>
    </source>
</evidence>
<proteinExistence type="inferred from homology"/>
<keyword evidence="4 6" id="KW-1133">Transmembrane helix</keyword>
<dbReference type="GO" id="GO:0009734">
    <property type="term" value="P:auxin-activated signaling pathway"/>
    <property type="evidence" value="ECO:0007669"/>
    <property type="project" value="InterPro"/>
</dbReference>
<keyword evidence="3 6" id="KW-0812">Transmembrane</keyword>
<evidence type="ECO:0000256" key="1">
    <source>
        <dbReference type="ARBA" id="ARBA00004370"/>
    </source>
</evidence>
<dbReference type="GO" id="GO:0016020">
    <property type="term" value="C:membrane"/>
    <property type="evidence" value="ECO:0007669"/>
    <property type="project" value="UniProtKB-SubCell"/>
</dbReference>
<evidence type="ECO:0000256" key="4">
    <source>
        <dbReference type="ARBA" id="ARBA00022989"/>
    </source>
</evidence>
<sequence>MANTECERFLDKPVIALGVFILLGAGEALSDKGYKEYRLGDYSNWLQKRSTITGPRSGVVWLIAIVMVLDLGGLFAFLSGCCKPSNDCNFQYISPTNWTQTPTSSLKNPDCSTWSSDPNVLCYNCQSCKAGLLDNIKSDWKRVAVINIVFLVFLIIVYSWMLRVQEQQGGQFLETISLNVVRVTQCVFE</sequence>
<comment type="similarity">
    <text evidence="2">Belongs to the tetraspanin (TM4SF) family.</text>
</comment>
<protein>
    <submittedName>
        <fullName evidence="7">Tetraspanin-8</fullName>
    </submittedName>
</protein>
<feature type="transmembrane region" description="Helical" evidence="6">
    <location>
        <begin position="58"/>
        <end position="78"/>
    </location>
</feature>
<comment type="subcellular location">
    <subcellularLocation>
        <location evidence="1">Membrane</location>
    </subcellularLocation>
</comment>
<organism evidence="7">
    <name type="scientific">Sesamum calycinum</name>
    <dbReference type="NCBI Taxonomy" id="2727403"/>
    <lineage>
        <taxon>Eukaryota</taxon>
        <taxon>Viridiplantae</taxon>
        <taxon>Streptophyta</taxon>
        <taxon>Embryophyta</taxon>
        <taxon>Tracheophyta</taxon>
        <taxon>Spermatophyta</taxon>
        <taxon>Magnoliopsida</taxon>
        <taxon>eudicotyledons</taxon>
        <taxon>Gunneridae</taxon>
        <taxon>Pentapetalae</taxon>
        <taxon>asterids</taxon>
        <taxon>lamiids</taxon>
        <taxon>Lamiales</taxon>
        <taxon>Pedaliaceae</taxon>
        <taxon>Sesamum</taxon>
    </lineage>
</organism>
<feature type="transmembrane region" description="Helical" evidence="6">
    <location>
        <begin position="143"/>
        <end position="161"/>
    </location>
</feature>
<keyword evidence="5 6" id="KW-0472">Membrane</keyword>
<evidence type="ECO:0000256" key="2">
    <source>
        <dbReference type="ARBA" id="ARBA00006840"/>
    </source>
</evidence>
<dbReference type="InterPro" id="IPR044991">
    <property type="entry name" value="TET_plant"/>
</dbReference>
<accession>A0AAW2RTF2</accession>
<evidence type="ECO:0000313" key="7">
    <source>
        <dbReference type="EMBL" id="KAL0383134.1"/>
    </source>
</evidence>
<dbReference type="AlphaFoldDB" id="A0AAW2RTF2"/>
<dbReference type="EMBL" id="JACGWM010000003">
    <property type="protein sequence ID" value="KAL0383134.1"/>
    <property type="molecule type" value="Genomic_DNA"/>
</dbReference>
<gene>
    <name evidence="7" type="ORF">Scaly_0600700</name>
</gene>
<name>A0AAW2RTF2_9LAMI</name>
<evidence type="ECO:0000256" key="5">
    <source>
        <dbReference type="ARBA" id="ARBA00023136"/>
    </source>
</evidence>
<comment type="caution">
    <text evidence="7">The sequence shown here is derived from an EMBL/GenBank/DDBJ whole genome shotgun (WGS) entry which is preliminary data.</text>
</comment>